<comment type="caution">
    <text evidence="2">The sequence shown here is derived from an EMBL/GenBank/DDBJ whole genome shotgun (WGS) entry which is preliminary data.</text>
</comment>
<dbReference type="GO" id="GO:0008234">
    <property type="term" value="F:cysteine-type peptidase activity"/>
    <property type="evidence" value="ECO:0007669"/>
    <property type="project" value="InterPro"/>
</dbReference>
<dbReference type="Proteomes" id="UP000886595">
    <property type="component" value="Unassembled WGS sequence"/>
</dbReference>
<reference evidence="2 3" key="1">
    <citation type="submission" date="2020-02" db="EMBL/GenBank/DDBJ databases">
        <authorList>
            <person name="Ma Q."/>
            <person name="Huang Y."/>
            <person name="Song X."/>
            <person name="Pei D."/>
        </authorList>
    </citation>
    <scope>NUCLEOTIDE SEQUENCE [LARGE SCALE GENOMIC DNA]</scope>
    <source>
        <strain evidence="2">Sxm20200214</strain>
        <tissue evidence="2">Leaf</tissue>
    </source>
</reference>
<evidence type="ECO:0000313" key="3">
    <source>
        <dbReference type="Proteomes" id="UP000886595"/>
    </source>
</evidence>
<dbReference type="EMBL" id="JAAMPC010000004">
    <property type="protein sequence ID" value="KAG2315917.1"/>
    <property type="molecule type" value="Genomic_DNA"/>
</dbReference>
<organism evidence="2 3">
    <name type="scientific">Brassica carinata</name>
    <name type="common">Ethiopian mustard</name>
    <name type="synonym">Abyssinian cabbage</name>
    <dbReference type="NCBI Taxonomy" id="52824"/>
    <lineage>
        <taxon>Eukaryota</taxon>
        <taxon>Viridiplantae</taxon>
        <taxon>Streptophyta</taxon>
        <taxon>Embryophyta</taxon>
        <taxon>Tracheophyta</taxon>
        <taxon>Spermatophyta</taxon>
        <taxon>Magnoliopsida</taxon>
        <taxon>eudicotyledons</taxon>
        <taxon>Gunneridae</taxon>
        <taxon>Pentapetalae</taxon>
        <taxon>rosids</taxon>
        <taxon>malvids</taxon>
        <taxon>Brassicales</taxon>
        <taxon>Brassicaceae</taxon>
        <taxon>Brassiceae</taxon>
        <taxon>Brassica</taxon>
    </lineage>
</organism>
<accession>A0A8X7VRM3</accession>
<dbReference type="InterPro" id="IPR038765">
    <property type="entry name" value="Papain-like_cys_pep_sf"/>
</dbReference>
<dbReference type="SUPFAM" id="SSF54001">
    <property type="entry name" value="Cysteine proteinases"/>
    <property type="match status" value="1"/>
</dbReference>
<dbReference type="GO" id="GO:0006508">
    <property type="term" value="P:proteolysis"/>
    <property type="evidence" value="ECO:0007669"/>
    <property type="project" value="InterPro"/>
</dbReference>
<dbReference type="Gene3D" id="3.90.70.10">
    <property type="entry name" value="Cysteine proteinases"/>
    <property type="match status" value="1"/>
</dbReference>
<dbReference type="AlphaFoldDB" id="A0A8X7VRM3"/>
<sequence>MAHNINRKAIKTKGYKMITTPYVTIDGHEYAPLNDELSLKKAVAHQPISIMIYVTENMRFYRSGVYTGPCEDGFGNHDVLAVGYGTTEGGEDY</sequence>
<name>A0A8X7VRM3_BRACI</name>
<dbReference type="InterPro" id="IPR000668">
    <property type="entry name" value="Peptidase_C1A_C"/>
</dbReference>
<evidence type="ECO:0000259" key="1">
    <source>
        <dbReference type="Pfam" id="PF00112"/>
    </source>
</evidence>
<dbReference type="Pfam" id="PF00112">
    <property type="entry name" value="Peptidase_C1"/>
    <property type="match status" value="1"/>
</dbReference>
<feature type="domain" description="Peptidase C1A papain C-terminal" evidence="1">
    <location>
        <begin position="20"/>
        <end position="93"/>
    </location>
</feature>
<protein>
    <recommendedName>
        <fullName evidence="1">Peptidase C1A papain C-terminal domain-containing protein</fullName>
    </recommendedName>
</protein>
<keyword evidence="3" id="KW-1185">Reference proteome</keyword>
<dbReference type="OrthoDB" id="10253408at2759"/>
<gene>
    <name evidence="2" type="ORF">Bca52824_019039</name>
</gene>
<proteinExistence type="predicted"/>
<evidence type="ECO:0000313" key="2">
    <source>
        <dbReference type="EMBL" id="KAG2315917.1"/>
    </source>
</evidence>